<dbReference type="NCBIfam" id="TIGR00233">
    <property type="entry name" value="trpS"/>
    <property type="match status" value="1"/>
</dbReference>
<feature type="short sequence motif" description="'HIGH' region" evidence="9">
    <location>
        <begin position="18"/>
        <end position="26"/>
    </location>
</feature>
<evidence type="ECO:0000256" key="10">
    <source>
        <dbReference type="RuleBase" id="RU363036"/>
    </source>
</evidence>
<dbReference type="InterPro" id="IPR001412">
    <property type="entry name" value="aa-tRNA-synth_I_CS"/>
</dbReference>
<reference evidence="11 12" key="1">
    <citation type="journal article" date="2014" name="MBio">
        <title>Differential genome evolution between companion symbionts in an insect-bacterial symbiosis.</title>
        <authorList>
            <person name="Bennett G.M."/>
            <person name="McCutcheon J.P."/>
            <person name="MacDonald B.R."/>
            <person name="Romanovicz D."/>
            <person name="Moran N.A."/>
        </authorList>
    </citation>
    <scope>NUCLEOTIDE SEQUENCE [LARGE SCALE GENOMIC DNA]</scope>
    <source>
        <strain evidence="11 12">BGSS</strain>
    </source>
</reference>
<comment type="subunit">
    <text evidence="9">Homodimer.</text>
</comment>
<accession>A0A088N9V7</accession>
<dbReference type="GO" id="GO:0004830">
    <property type="term" value="F:tryptophan-tRNA ligase activity"/>
    <property type="evidence" value="ECO:0007669"/>
    <property type="project" value="UniProtKB-UniRule"/>
</dbReference>
<proteinExistence type="inferred from homology"/>
<dbReference type="GO" id="GO:0005829">
    <property type="term" value="C:cytosol"/>
    <property type="evidence" value="ECO:0007669"/>
    <property type="project" value="TreeGrafter"/>
</dbReference>
<evidence type="ECO:0000256" key="6">
    <source>
        <dbReference type="ARBA" id="ARBA00022917"/>
    </source>
</evidence>
<dbReference type="Proteomes" id="UP000067325">
    <property type="component" value="Chromosome"/>
</dbReference>
<dbReference type="PRINTS" id="PR01039">
    <property type="entry name" value="TRNASYNTHTRP"/>
</dbReference>
<evidence type="ECO:0000313" key="12">
    <source>
        <dbReference type="Proteomes" id="UP000067325"/>
    </source>
</evidence>
<dbReference type="EMBL" id="CP008985">
    <property type="protein sequence ID" value="AIN46913.1"/>
    <property type="molecule type" value="Genomic_DNA"/>
</dbReference>
<dbReference type="CDD" id="cd00806">
    <property type="entry name" value="TrpRS_core"/>
    <property type="match status" value="1"/>
</dbReference>
<evidence type="ECO:0000256" key="1">
    <source>
        <dbReference type="ARBA" id="ARBA00005594"/>
    </source>
</evidence>
<keyword evidence="2 9" id="KW-0963">Cytoplasm</keyword>
<sequence length="340" mass="38645">MIIKRKIIKPIVFSGAQPSGELTIGNYIGALRQWVSIQDDYECFYCIVDLHAITVRQDAQQLRKISLDFLALYLACGIDPNKSTVFLQSHVPEHSQLSWLLNCYTYFGELSRMTQFKEKSTRYADNINTGLFTYPVLMASDILLYQANKVPVGEDQKQHIELIRNLAKRFNTLYSEIFTVPEPLISNLGARIMSLLEPTKKMSKSYENSNHVITLLEDPKLIVQKIHNAVTDSYNPPRVYFDPIKKPGVSNLLNILSCVSSTPLAELEQIFEGKMYGHLKTAVASAVLDMLESLQKRYYMLRADETYLSQVLREGAEKARNNASITLAKAYHAVGFLINY</sequence>
<keyword evidence="6 9" id="KW-0648">Protein biosynthesis</keyword>
<evidence type="ECO:0000256" key="3">
    <source>
        <dbReference type="ARBA" id="ARBA00022598"/>
    </source>
</evidence>
<dbReference type="FunFam" id="1.10.240.10:FF:000002">
    <property type="entry name" value="Tryptophan--tRNA ligase"/>
    <property type="match status" value="1"/>
</dbReference>
<feature type="binding site" evidence="9">
    <location>
        <begin position="153"/>
        <end position="155"/>
    </location>
    <ligand>
        <name>ATP</name>
        <dbReference type="ChEBI" id="CHEBI:30616"/>
    </ligand>
</feature>
<evidence type="ECO:0000256" key="5">
    <source>
        <dbReference type="ARBA" id="ARBA00022840"/>
    </source>
</evidence>
<comment type="similarity">
    <text evidence="1 9 10">Belongs to the class-I aminoacyl-tRNA synthetase family.</text>
</comment>
<protein>
    <recommendedName>
        <fullName evidence="9">Tryptophan--tRNA ligase</fullName>
        <ecNumber evidence="9">6.1.1.2</ecNumber>
    </recommendedName>
    <alternativeName>
        <fullName evidence="9">Tryptophanyl-tRNA synthetase</fullName>
        <shortName evidence="9">TrpRS</shortName>
    </alternativeName>
</protein>
<dbReference type="GO" id="GO:0005524">
    <property type="term" value="F:ATP binding"/>
    <property type="evidence" value="ECO:0007669"/>
    <property type="project" value="UniProtKB-UniRule"/>
</dbReference>
<dbReference type="PANTHER" id="PTHR43766:SF1">
    <property type="entry name" value="TRYPTOPHAN--TRNA LIGASE, MITOCHONDRIAL"/>
    <property type="match status" value="1"/>
</dbReference>
<dbReference type="FunFam" id="3.40.50.620:FF:000024">
    <property type="entry name" value="Tryptophan--tRNA ligase"/>
    <property type="match status" value="1"/>
</dbReference>
<keyword evidence="5 9" id="KW-0067">ATP-binding</keyword>
<dbReference type="KEGG" id="bcib:IM45_053"/>
<dbReference type="GO" id="GO:0006436">
    <property type="term" value="P:tryptophanyl-tRNA aminoacylation"/>
    <property type="evidence" value="ECO:0007669"/>
    <property type="project" value="UniProtKB-UniRule"/>
</dbReference>
<dbReference type="HAMAP" id="MF_00140_B">
    <property type="entry name" value="Trp_tRNA_synth_B"/>
    <property type="match status" value="1"/>
</dbReference>
<evidence type="ECO:0000256" key="2">
    <source>
        <dbReference type="ARBA" id="ARBA00022490"/>
    </source>
</evidence>
<keyword evidence="3 9" id="KW-0436">Ligase</keyword>
<feature type="binding site" evidence="9">
    <location>
        <begin position="201"/>
        <end position="205"/>
    </location>
    <ligand>
        <name>ATP</name>
        <dbReference type="ChEBI" id="CHEBI:30616"/>
    </ligand>
</feature>
<dbReference type="Pfam" id="PF00579">
    <property type="entry name" value="tRNA-synt_1b"/>
    <property type="match status" value="1"/>
</dbReference>
<comment type="catalytic activity">
    <reaction evidence="8 9">
        <text>tRNA(Trp) + L-tryptophan + ATP = L-tryptophyl-tRNA(Trp) + AMP + diphosphate + H(+)</text>
        <dbReference type="Rhea" id="RHEA:24080"/>
        <dbReference type="Rhea" id="RHEA-COMP:9671"/>
        <dbReference type="Rhea" id="RHEA-COMP:9705"/>
        <dbReference type="ChEBI" id="CHEBI:15378"/>
        <dbReference type="ChEBI" id="CHEBI:30616"/>
        <dbReference type="ChEBI" id="CHEBI:33019"/>
        <dbReference type="ChEBI" id="CHEBI:57912"/>
        <dbReference type="ChEBI" id="CHEBI:78442"/>
        <dbReference type="ChEBI" id="CHEBI:78535"/>
        <dbReference type="ChEBI" id="CHEBI:456215"/>
        <dbReference type="EC" id="6.1.1.2"/>
    </reaction>
</comment>
<dbReference type="InterPro" id="IPR014729">
    <property type="entry name" value="Rossmann-like_a/b/a_fold"/>
</dbReference>
<dbReference type="AlphaFoldDB" id="A0A088N9V7"/>
<dbReference type="eggNOG" id="COG0180">
    <property type="taxonomic scope" value="Bacteria"/>
</dbReference>
<organism evidence="11 12">
    <name type="scientific">Candidatus Palibaumannia cicadellinicola</name>
    <dbReference type="NCBI Taxonomy" id="186490"/>
    <lineage>
        <taxon>Bacteria</taxon>
        <taxon>Pseudomonadati</taxon>
        <taxon>Pseudomonadota</taxon>
        <taxon>Gammaproteobacteria</taxon>
        <taxon>Candidatus Palibaumannia</taxon>
    </lineage>
</organism>
<dbReference type="Gene3D" id="3.40.50.620">
    <property type="entry name" value="HUPs"/>
    <property type="match status" value="1"/>
</dbReference>
<dbReference type="InterPro" id="IPR050203">
    <property type="entry name" value="Trp-tRNA_synthetase"/>
</dbReference>
<evidence type="ECO:0000256" key="8">
    <source>
        <dbReference type="ARBA" id="ARBA00049929"/>
    </source>
</evidence>
<comment type="subcellular location">
    <subcellularLocation>
        <location evidence="9">Cytoplasm</location>
    </subcellularLocation>
</comment>
<feature type="short sequence motif" description="'KMSKS' region" evidence="9">
    <location>
        <begin position="201"/>
        <end position="205"/>
    </location>
</feature>
<feature type="binding site" evidence="9">
    <location>
        <position position="192"/>
    </location>
    <ligand>
        <name>ATP</name>
        <dbReference type="ChEBI" id="CHEBI:30616"/>
    </ligand>
</feature>
<feature type="binding site" evidence="9">
    <location>
        <begin position="25"/>
        <end position="26"/>
    </location>
    <ligand>
        <name>ATP</name>
        <dbReference type="ChEBI" id="CHEBI:30616"/>
    </ligand>
</feature>
<keyword evidence="4 9" id="KW-0547">Nucleotide-binding</keyword>
<dbReference type="PANTHER" id="PTHR43766">
    <property type="entry name" value="TRYPTOPHAN--TRNA LIGASE, MITOCHONDRIAL"/>
    <property type="match status" value="1"/>
</dbReference>
<dbReference type="InterPro" id="IPR002305">
    <property type="entry name" value="aa-tRNA-synth_Ic"/>
</dbReference>
<dbReference type="SUPFAM" id="SSF52374">
    <property type="entry name" value="Nucleotidylyl transferase"/>
    <property type="match status" value="1"/>
</dbReference>
<keyword evidence="7 9" id="KW-0030">Aminoacyl-tRNA synthetase</keyword>
<evidence type="ECO:0000256" key="7">
    <source>
        <dbReference type="ARBA" id="ARBA00023146"/>
    </source>
</evidence>
<evidence type="ECO:0000313" key="11">
    <source>
        <dbReference type="EMBL" id="AIN46913.1"/>
    </source>
</evidence>
<dbReference type="EC" id="6.1.1.2" evidence="9"/>
<dbReference type="PROSITE" id="PS00178">
    <property type="entry name" value="AA_TRNA_LIGASE_I"/>
    <property type="match status" value="1"/>
</dbReference>
<name>A0A088N9V7_9GAMM</name>
<feature type="binding site" evidence="9">
    <location>
        <position position="141"/>
    </location>
    <ligand>
        <name>L-tryptophan</name>
        <dbReference type="ChEBI" id="CHEBI:57912"/>
    </ligand>
</feature>
<dbReference type="InterPro" id="IPR002306">
    <property type="entry name" value="Trp-tRNA-ligase"/>
</dbReference>
<dbReference type="Gene3D" id="1.10.240.10">
    <property type="entry name" value="Tyrosyl-Transfer RNA Synthetase"/>
    <property type="match status" value="1"/>
</dbReference>
<comment type="function">
    <text evidence="9">Catalyzes the attachment of tryptophan to tRNA(Trp).</text>
</comment>
<dbReference type="InterPro" id="IPR024109">
    <property type="entry name" value="Trp-tRNA-ligase_bac-type"/>
</dbReference>
<evidence type="ECO:0000256" key="4">
    <source>
        <dbReference type="ARBA" id="ARBA00022741"/>
    </source>
</evidence>
<gene>
    <name evidence="9" type="primary">trpS</name>
    <name evidence="11" type="ORF">IM45_053</name>
</gene>
<feature type="binding site" evidence="9">
    <location>
        <begin position="17"/>
        <end position="19"/>
    </location>
    <ligand>
        <name>ATP</name>
        <dbReference type="ChEBI" id="CHEBI:30616"/>
    </ligand>
</feature>
<evidence type="ECO:0000256" key="9">
    <source>
        <dbReference type="HAMAP-Rule" id="MF_00140"/>
    </source>
</evidence>